<protein>
    <submittedName>
        <fullName evidence="1">Uncharacterized protein</fullName>
    </submittedName>
</protein>
<proteinExistence type="predicted"/>
<dbReference type="Proteomes" id="UP001325680">
    <property type="component" value="Chromosome"/>
</dbReference>
<sequence length="100" mass="11444">MHQQAGQYASKPHNLVAVPVTEFPMLLTSKEFGNPMAFLADFFEKRSLRRWKQWLHLFTTAALSNGSVAEEMDATHIFIFIQYLKKLVYAASRLLALQEG</sequence>
<name>A0ABZ0W189_9BACT</name>
<evidence type="ECO:0000313" key="1">
    <source>
        <dbReference type="EMBL" id="WQD36841.1"/>
    </source>
</evidence>
<accession>A0ABZ0W189</accession>
<dbReference type="RefSeq" id="WP_327138692.1">
    <property type="nucleotide sequence ID" value="NZ_CP139960.1"/>
</dbReference>
<evidence type="ECO:0000313" key="2">
    <source>
        <dbReference type="Proteomes" id="UP001325680"/>
    </source>
</evidence>
<organism evidence="1 2">
    <name type="scientific">Niabella yanshanensis</name>
    <dbReference type="NCBI Taxonomy" id="577386"/>
    <lineage>
        <taxon>Bacteria</taxon>
        <taxon>Pseudomonadati</taxon>
        <taxon>Bacteroidota</taxon>
        <taxon>Chitinophagia</taxon>
        <taxon>Chitinophagales</taxon>
        <taxon>Chitinophagaceae</taxon>
        <taxon>Niabella</taxon>
    </lineage>
</organism>
<reference evidence="1 2" key="1">
    <citation type="submission" date="2023-12" db="EMBL/GenBank/DDBJ databases">
        <title>Genome sequencing and assembly of bacterial species from a model synthetic community.</title>
        <authorList>
            <person name="Hogle S.L."/>
        </authorList>
    </citation>
    <scope>NUCLEOTIDE SEQUENCE [LARGE SCALE GENOMIC DNA]</scope>
    <source>
        <strain evidence="1 2">HAMBI_3031</strain>
    </source>
</reference>
<gene>
    <name evidence="1" type="ORF">U0035_14305</name>
</gene>
<dbReference type="EMBL" id="CP139960">
    <property type="protein sequence ID" value="WQD36841.1"/>
    <property type="molecule type" value="Genomic_DNA"/>
</dbReference>
<keyword evidence="2" id="KW-1185">Reference proteome</keyword>